<dbReference type="eggNOG" id="COG0545">
    <property type="taxonomic scope" value="Bacteria"/>
</dbReference>
<dbReference type="Pfam" id="PF00254">
    <property type="entry name" value="FKBP_C"/>
    <property type="match status" value="1"/>
</dbReference>
<gene>
    <name evidence="10" type="ORF">CAMGR0001_2230</name>
</gene>
<dbReference type="GO" id="GO:0006457">
    <property type="term" value="P:protein folding"/>
    <property type="evidence" value="ECO:0007669"/>
    <property type="project" value="InterPro"/>
</dbReference>
<dbReference type="Gene3D" id="3.10.50.40">
    <property type="match status" value="1"/>
</dbReference>
<comment type="caution">
    <text evidence="10">The sequence shown here is derived from an EMBL/GenBank/DDBJ whole genome shotgun (WGS) entry which is preliminary data.</text>
</comment>
<dbReference type="OrthoDB" id="9812109at2"/>
<protein>
    <recommendedName>
        <fullName evidence="7">Peptidyl-prolyl cis-trans isomerase</fullName>
        <ecNumber evidence="7">5.2.1.8</ecNumber>
    </recommendedName>
</protein>
<dbReference type="Pfam" id="PF01346">
    <property type="entry name" value="FKBP_N"/>
    <property type="match status" value="1"/>
</dbReference>
<evidence type="ECO:0000256" key="5">
    <source>
        <dbReference type="ARBA" id="ARBA00023235"/>
    </source>
</evidence>
<dbReference type="PROSITE" id="PS50059">
    <property type="entry name" value="FKBP_PPIASE"/>
    <property type="match status" value="1"/>
</dbReference>
<feature type="chain" id="PRO_5002989214" description="Peptidyl-prolyl cis-trans isomerase" evidence="8">
    <location>
        <begin position="20"/>
        <end position="257"/>
    </location>
</feature>
<dbReference type="InterPro" id="IPR000774">
    <property type="entry name" value="PPIase_FKBP_N"/>
</dbReference>
<dbReference type="InterPro" id="IPR036944">
    <property type="entry name" value="PPIase_FKBP_N_sf"/>
</dbReference>
<keyword evidence="4 6" id="KW-0697">Rotamase</keyword>
<comment type="similarity">
    <text evidence="2 7">Belongs to the FKBP-type PPIase family.</text>
</comment>
<evidence type="ECO:0000256" key="6">
    <source>
        <dbReference type="PROSITE-ProRule" id="PRU00277"/>
    </source>
</evidence>
<organism evidence="10 11">
    <name type="scientific">Campylobacter gracilis RM3268</name>
    <dbReference type="NCBI Taxonomy" id="553220"/>
    <lineage>
        <taxon>Bacteria</taxon>
        <taxon>Pseudomonadati</taxon>
        <taxon>Campylobacterota</taxon>
        <taxon>Epsilonproteobacteria</taxon>
        <taxon>Campylobacterales</taxon>
        <taxon>Campylobacteraceae</taxon>
        <taxon>Campylobacter</taxon>
    </lineage>
</organism>
<keyword evidence="11" id="KW-1185">Reference proteome</keyword>
<dbReference type="InterPro" id="IPR001179">
    <property type="entry name" value="PPIase_FKBP_dom"/>
</dbReference>
<dbReference type="EC" id="5.2.1.8" evidence="7"/>
<proteinExistence type="inferred from homology"/>
<evidence type="ECO:0000313" key="10">
    <source>
        <dbReference type="EMBL" id="EEV17863.1"/>
    </source>
</evidence>
<dbReference type="SUPFAM" id="SSF54534">
    <property type="entry name" value="FKBP-like"/>
    <property type="match status" value="1"/>
</dbReference>
<evidence type="ECO:0000256" key="2">
    <source>
        <dbReference type="ARBA" id="ARBA00006577"/>
    </source>
</evidence>
<feature type="signal peptide" evidence="8">
    <location>
        <begin position="1"/>
        <end position="19"/>
    </location>
</feature>
<dbReference type="EMBL" id="ACYG01000022">
    <property type="protein sequence ID" value="EEV17863.1"/>
    <property type="molecule type" value="Genomic_DNA"/>
</dbReference>
<evidence type="ECO:0000313" key="11">
    <source>
        <dbReference type="Proteomes" id="UP000005709"/>
    </source>
</evidence>
<dbReference type="GO" id="GO:0003755">
    <property type="term" value="F:peptidyl-prolyl cis-trans isomerase activity"/>
    <property type="evidence" value="ECO:0007669"/>
    <property type="project" value="UniProtKB-UniRule"/>
</dbReference>
<dbReference type="Gene3D" id="1.10.287.460">
    <property type="entry name" value="Peptidyl-prolyl cis-trans isomerase, FKBP-type, N-terminal domain"/>
    <property type="match status" value="1"/>
</dbReference>
<dbReference type="RefSeq" id="WP_005870892.1">
    <property type="nucleotide sequence ID" value="NZ_ACYG01000022.1"/>
</dbReference>
<keyword evidence="3" id="KW-0963">Cytoplasm</keyword>
<feature type="domain" description="PPIase FKBP-type" evidence="9">
    <location>
        <begin position="145"/>
        <end position="230"/>
    </location>
</feature>
<dbReference type="AlphaFoldDB" id="C8PH42"/>
<keyword evidence="5 6" id="KW-0413">Isomerase</keyword>
<comment type="catalytic activity">
    <reaction evidence="1 6 7">
        <text>[protein]-peptidylproline (omega=180) = [protein]-peptidylproline (omega=0)</text>
        <dbReference type="Rhea" id="RHEA:16237"/>
        <dbReference type="Rhea" id="RHEA-COMP:10747"/>
        <dbReference type="Rhea" id="RHEA-COMP:10748"/>
        <dbReference type="ChEBI" id="CHEBI:83833"/>
        <dbReference type="ChEBI" id="CHEBI:83834"/>
        <dbReference type="EC" id="5.2.1.8"/>
    </reaction>
</comment>
<accession>C8PH42</accession>
<dbReference type="PANTHER" id="PTHR43811">
    <property type="entry name" value="FKBP-TYPE PEPTIDYL-PROLYL CIS-TRANS ISOMERASE FKPA"/>
    <property type="match status" value="1"/>
</dbReference>
<dbReference type="Proteomes" id="UP000005709">
    <property type="component" value="Unassembled WGS sequence"/>
</dbReference>
<sequence length="257" mass="28068">MQKRLKIFLPIVLASCALGANLTTQEQKESYSIGASTGSYVSNQLHSQAALGVKYDLDAVIEGFLDALKKQQKLKDEEIIALLNQRADKLNKIVETNSKAELDKNLKAGKEFMAKNAKNPDVKTTKSGLQYEILKLGMGEKPKPESVVVMNYKAYLTNGSVFDDTFASKIPAHLSMIGLIDGLREGLLLMNTGSKYKFTIPSNLAYGNVDVDRIPAGSVVIFEAELLKVLKPGELADAAKKLSESEAKSFHDANKTK</sequence>
<reference evidence="10 11" key="1">
    <citation type="submission" date="2009-07" db="EMBL/GenBank/DDBJ databases">
        <authorList>
            <person name="Madupu R."/>
            <person name="Sebastian Y."/>
            <person name="Durkin A.S."/>
            <person name="Torralba M."/>
            <person name="Methe B."/>
            <person name="Sutton G.G."/>
            <person name="Strausberg R.L."/>
            <person name="Nelson K.E."/>
        </authorList>
    </citation>
    <scope>NUCLEOTIDE SEQUENCE [LARGE SCALE GENOMIC DNA]</scope>
    <source>
        <strain evidence="10 11">RM3268</strain>
    </source>
</reference>
<evidence type="ECO:0000259" key="9">
    <source>
        <dbReference type="PROSITE" id="PS50059"/>
    </source>
</evidence>
<dbReference type="InterPro" id="IPR046357">
    <property type="entry name" value="PPIase_dom_sf"/>
</dbReference>
<evidence type="ECO:0000256" key="8">
    <source>
        <dbReference type="SAM" id="SignalP"/>
    </source>
</evidence>
<name>C8PH42_9BACT</name>
<evidence type="ECO:0000256" key="1">
    <source>
        <dbReference type="ARBA" id="ARBA00000971"/>
    </source>
</evidence>
<evidence type="ECO:0000256" key="7">
    <source>
        <dbReference type="RuleBase" id="RU003915"/>
    </source>
</evidence>
<keyword evidence="8" id="KW-0732">Signal</keyword>
<dbReference type="PANTHER" id="PTHR43811:SF19">
    <property type="entry name" value="39 KDA FK506-BINDING NUCLEAR PROTEIN"/>
    <property type="match status" value="1"/>
</dbReference>
<evidence type="ECO:0000256" key="3">
    <source>
        <dbReference type="ARBA" id="ARBA00022490"/>
    </source>
</evidence>
<evidence type="ECO:0000256" key="4">
    <source>
        <dbReference type="ARBA" id="ARBA00023110"/>
    </source>
</evidence>
<dbReference type="STRING" id="824.CGRAC_2020"/>